<feature type="transmembrane region" description="Helical" evidence="1">
    <location>
        <begin position="126"/>
        <end position="145"/>
    </location>
</feature>
<evidence type="ECO:0008006" key="4">
    <source>
        <dbReference type="Google" id="ProtNLM"/>
    </source>
</evidence>
<feature type="transmembrane region" description="Helical" evidence="1">
    <location>
        <begin position="81"/>
        <end position="106"/>
    </location>
</feature>
<keyword evidence="1" id="KW-0812">Transmembrane</keyword>
<dbReference type="Proteomes" id="UP000306509">
    <property type="component" value="Unassembled WGS sequence"/>
</dbReference>
<dbReference type="EMBL" id="QGQD01000096">
    <property type="protein sequence ID" value="TLC98407.1"/>
    <property type="molecule type" value="Genomic_DNA"/>
</dbReference>
<name>A0A4V6HRB9_9FIRM</name>
<dbReference type="RefSeq" id="WP_044294896.1">
    <property type="nucleotide sequence ID" value="NZ_JBHTNY010000021.1"/>
</dbReference>
<evidence type="ECO:0000256" key="1">
    <source>
        <dbReference type="SAM" id="Phobius"/>
    </source>
</evidence>
<reference evidence="2 3" key="1">
    <citation type="journal article" date="2019" name="Anaerobe">
        <title>Detection of Robinsoniella peoriensis in multiple bone samples of a trauma patient.</title>
        <authorList>
            <person name="Schrottner P."/>
            <person name="Hartwich K."/>
            <person name="Bunk B."/>
            <person name="Schober I."/>
            <person name="Helbig S."/>
            <person name="Rudolph W.W."/>
            <person name="Gunzer F."/>
        </authorList>
    </citation>
    <scope>NUCLEOTIDE SEQUENCE [LARGE SCALE GENOMIC DNA]</scope>
    <source>
        <strain evidence="2 3">DSM 106044</strain>
    </source>
</reference>
<sequence>MPKTKAQNIIFTILMAFAMVYAMICYNIAINRGGMTNEVFLLAFHELVIMWPLAFILEFFAVEKLSHMLAFRIVTPKDRPIFILLAISSMIVCLMCPLMSLAATILFKNPGKDIVAVWFQTTAMNFPMALCWQIFFAGPLVRLVFRSLFKKQLENFVPQTEPEC</sequence>
<protein>
    <recommendedName>
        <fullName evidence="4">DUF2798 domain-containing protein</fullName>
    </recommendedName>
</protein>
<gene>
    <name evidence="2" type="ORF">DSM106044_04745</name>
</gene>
<dbReference type="AlphaFoldDB" id="A0A4V6HRB9"/>
<feature type="transmembrane region" description="Helical" evidence="1">
    <location>
        <begin position="41"/>
        <end position="60"/>
    </location>
</feature>
<keyword evidence="1" id="KW-1133">Transmembrane helix</keyword>
<evidence type="ECO:0000313" key="2">
    <source>
        <dbReference type="EMBL" id="TLC98407.1"/>
    </source>
</evidence>
<evidence type="ECO:0000313" key="3">
    <source>
        <dbReference type="Proteomes" id="UP000306509"/>
    </source>
</evidence>
<comment type="caution">
    <text evidence="2">The sequence shown here is derived from an EMBL/GenBank/DDBJ whole genome shotgun (WGS) entry which is preliminary data.</text>
</comment>
<dbReference type="InterPro" id="IPR021529">
    <property type="entry name" value="DUF2798"/>
</dbReference>
<organism evidence="2 3">
    <name type="scientific">Robinsoniella peoriensis</name>
    <dbReference type="NCBI Taxonomy" id="180332"/>
    <lineage>
        <taxon>Bacteria</taxon>
        <taxon>Bacillati</taxon>
        <taxon>Bacillota</taxon>
        <taxon>Clostridia</taxon>
        <taxon>Lachnospirales</taxon>
        <taxon>Lachnospiraceae</taxon>
        <taxon>Robinsoniella</taxon>
    </lineage>
</organism>
<dbReference type="Pfam" id="PF11391">
    <property type="entry name" value="DUF2798"/>
    <property type="match status" value="2"/>
</dbReference>
<accession>A0A4V6HRB9</accession>
<proteinExistence type="predicted"/>
<keyword evidence="1" id="KW-0472">Membrane</keyword>
<feature type="transmembrane region" description="Helical" evidence="1">
    <location>
        <begin position="9"/>
        <end position="29"/>
    </location>
</feature>
<keyword evidence="3" id="KW-1185">Reference proteome</keyword>